<dbReference type="EMBL" id="FNGW01000003">
    <property type="protein sequence ID" value="SDL73907.1"/>
    <property type="molecule type" value="Genomic_DNA"/>
</dbReference>
<organism evidence="1 2">
    <name type="scientific">Romboutsia lituseburensis DSM 797</name>
    <dbReference type="NCBI Taxonomy" id="1121325"/>
    <lineage>
        <taxon>Bacteria</taxon>
        <taxon>Bacillati</taxon>
        <taxon>Bacillota</taxon>
        <taxon>Clostridia</taxon>
        <taxon>Peptostreptococcales</taxon>
        <taxon>Peptostreptococcaceae</taxon>
        <taxon>Romboutsia</taxon>
    </lineage>
</organism>
<gene>
    <name evidence="1" type="ORF">SAMN04515677_103234</name>
</gene>
<dbReference type="AlphaFoldDB" id="A0A1G9MJ48"/>
<proteinExistence type="predicted"/>
<dbReference type="Proteomes" id="UP000199068">
    <property type="component" value="Unassembled WGS sequence"/>
</dbReference>
<sequence length="108" mass="12919">MEITRDVVFELYEKMCITETDRVIKFLKVNLQITECMMEWHEKRNPYTLRTNIEILNILMKKFLNKKELEECIKLSNVVIARIGQVEPEAIVFESIINQLKEELTQNE</sequence>
<keyword evidence="2" id="KW-1185">Reference proteome</keyword>
<reference evidence="1 2" key="1">
    <citation type="submission" date="2016-10" db="EMBL/GenBank/DDBJ databases">
        <authorList>
            <person name="de Groot N.N."/>
        </authorList>
    </citation>
    <scope>NUCLEOTIDE SEQUENCE [LARGE SCALE GENOMIC DNA]</scope>
    <source>
        <strain evidence="1 2">DSM 797</strain>
    </source>
</reference>
<evidence type="ECO:0000313" key="1">
    <source>
        <dbReference type="EMBL" id="SDL73907.1"/>
    </source>
</evidence>
<name>A0A1G9MJ48_9FIRM</name>
<accession>A0A1G9MJ48</accession>
<evidence type="ECO:0000313" key="2">
    <source>
        <dbReference type="Proteomes" id="UP000199068"/>
    </source>
</evidence>
<dbReference type="RefSeq" id="WP_092724933.1">
    <property type="nucleotide sequence ID" value="NZ_FNGW01000003.1"/>
</dbReference>
<protein>
    <submittedName>
        <fullName evidence="1">Uncharacterized protein</fullName>
    </submittedName>
</protein>